<feature type="region of interest" description="Disordered" evidence="1">
    <location>
        <begin position="15"/>
        <end position="79"/>
    </location>
</feature>
<keyword evidence="3" id="KW-1185">Reference proteome</keyword>
<gene>
    <name evidence="2" type="ORF">SKAU_G00316050</name>
</gene>
<sequence>MSGINSCWDRAAGSRRPLRNVPDVGQHRVRGQGAGLAQARTGQGEVKRLSTGQMWEGFDPPSPRRGPGNDSEGEGGQAGCGSGVREICPVWPHPEGLLTKTYMRGYEPGSCLELIRGGQPNWRAAESVVRKACTAARIRPFSRGQTLLIERCHSQLYDVWTYGT</sequence>
<protein>
    <submittedName>
        <fullName evidence="2">Uncharacterized protein</fullName>
    </submittedName>
</protein>
<name>A0A9Q1IKS7_SYNKA</name>
<proteinExistence type="predicted"/>
<accession>A0A9Q1IKS7</accession>
<dbReference type="EMBL" id="JAINUF010000013">
    <property type="protein sequence ID" value="KAJ8344276.1"/>
    <property type="molecule type" value="Genomic_DNA"/>
</dbReference>
<dbReference type="AlphaFoldDB" id="A0A9Q1IKS7"/>
<evidence type="ECO:0000313" key="2">
    <source>
        <dbReference type="EMBL" id="KAJ8344276.1"/>
    </source>
</evidence>
<evidence type="ECO:0000313" key="3">
    <source>
        <dbReference type="Proteomes" id="UP001152622"/>
    </source>
</evidence>
<organism evidence="2 3">
    <name type="scientific">Synaphobranchus kaupii</name>
    <name type="common">Kaup's arrowtooth eel</name>
    <dbReference type="NCBI Taxonomy" id="118154"/>
    <lineage>
        <taxon>Eukaryota</taxon>
        <taxon>Metazoa</taxon>
        <taxon>Chordata</taxon>
        <taxon>Craniata</taxon>
        <taxon>Vertebrata</taxon>
        <taxon>Euteleostomi</taxon>
        <taxon>Actinopterygii</taxon>
        <taxon>Neopterygii</taxon>
        <taxon>Teleostei</taxon>
        <taxon>Anguilliformes</taxon>
        <taxon>Synaphobranchidae</taxon>
        <taxon>Synaphobranchus</taxon>
    </lineage>
</organism>
<reference evidence="2" key="1">
    <citation type="journal article" date="2023" name="Science">
        <title>Genome structures resolve the early diversification of teleost fishes.</title>
        <authorList>
            <person name="Parey E."/>
            <person name="Louis A."/>
            <person name="Montfort J."/>
            <person name="Bouchez O."/>
            <person name="Roques C."/>
            <person name="Iampietro C."/>
            <person name="Lluch J."/>
            <person name="Castinel A."/>
            <person name="Donnadieu C."/>
            <person name="Desvignes T."/>
            <person name="Floi Bucao C."/>
            <person name="Jouanno E."/>
            <person name="Wen M."/>
            <person name="Mejri S."/>
            <person name="Dirks R."/>
            <person name="Jansen H."/>
            <person name="Henkel C."/>
            <person name="Chen W.J."/>
            <person name="Zahm M."/>
            <person name="Cabau C."/>
            <person name="Klopp C."/>
            <person name="Thompson A.W."/>
            <person name="Robinson-Rechavi M."/>
            <person name="Braasch I."/>
            <person name="Lecointre G."/>
            <person name="Bobe J."/>
            <person name="Postlethwait J.H."/>
            <person name="Berthelot C."/>
            <person name="Roest Crollius H."/>
            <person name="Guiguen Y."/>
        </authorList>
    </citation>
    <scope>NUCLEOTIDE SEQUENCE</scope>
    <source>
        <strain evidence="2">WJC10195</strain>
    </source>
</reference>
<evidence type="ECO:0000256" key="1">
    <source>
        <dbReference type="SAM" id="MobiDB-lite"/>
    </source>
</evidence>
<comment type="caution">
    <text evidence="2">The sequence shown here is derived from an EMBL/GenBank/DDBJ whole genome shotgun (WGS) entry which is preliminary data.</text>
</comment>
<dbReference type="Proteomes" id="UP001152622">
    <property type="component" value="Chromosome 13"/>
</dbReference>